<name>A0AAQ3WEG8_PASNO</name>
<proteinExistence type="predicted"/>
<dbReference type="GO" id="GO:0016747">
    <property type="term" value="F:acyltransferase activity, transferring groups other than amino-acyl groups"/>
    <property type="evidence" value="ECO:0007669"/>
    <property type="project" value="UniProtKB-ARBA"/>
</dbReference>
<evidence type="ECO:0000313" key="3">
    <source>
        <dbReference type="EMBL" id="WVZ58843.1"/>
    </source>
</evidence>
<dbReference type="PANTHER" id="PTHR31625">
    <property type="match status" value="1"/>
</dbReference>
<protein>
    <submittedName>
        <fullName evidence="3">Uncharacterized protein</fullName>
    </submittedName>
</protein>
<dbReference type="AlphaFoldDB" id="A0AAQ3WEG8"/>
<accession>A0AAQ3WEG8</accession>
<keyword evidence="1" id="KW-0808">Transferase</keyword>
<dbReference type="Pfam" id="PF02458">
    <property type="entry name" value="Transferase"/>
    <property type="match status" value="1"/>
</dbReference>
<dbReference type="Gene3D" id="3.30.559.10">
    <property type="entry name" value="Chloramphenicol acetyltransferase-like domain"/>
    <property type="match status" value="1"/>
</dbReference>
<dbReference type="InterPro" id="IPR051504">
    <property type="entry name" value="Plant_metabolite_acyltrans"/>
</dbReference>
<reference evidence="3 4" key="1">
    <citation type="submission" date="2024-02" db="EMBL/GenBank/DDBJ databases">
        <title>High-quality chromosome-scale genome assembly of Pensacola bahiagrass (Paspalum notatum Flugge var. saurae).</title>
        <authorList>
            <person name="Vega J.M."/>
            <person name="Podio M."/>
            <person name="Orjuela J."/>
            <person name="Siena L.A."/>
            <person name="Pessino S.C."/>
            <person name="Combes M.C."/>
            <person name="Mariac C."/>
            <person name="Albertini E."/>
            <person name="Pupilli F."/>
            <person name="Ortiz J.P.A."/>
            <person name="Leblanc O."/>
        </authorList>
    </citation>
    <scope>NUCLEOTIDE SEQUENCE [LARGE SCALE GENOMIC DNA]</scope>
    <source>
        <strain evidence="3">R1</strain>
        <tissue evidence="3">Leaf</tissue>
    </source>
</reference>
<keyword evidence="2" id="KW-0012">Acyltransferase</keyword>
<dbReference type="InterPro" id="IPR023213">
    <property type="entry name" value="CAT-like_dom_sf"/>
</dbReference>
<sequence>MPPAVRTRRTTTVRLPSGGAVATRRRLPLSPFDARWICLPPVCHVFLFAAGGAPWSSSPPQAPFPDVVRALSSSLASALQAFHPLAGQLAYSPELGTAAIVCGEDAGVAFVEAETDLEFASLLVKDGVDLDMDALGQLVPDIRREELPAPVLAVQVTEFVGGSGGIAVGVSLNHSAADGVGFFRFMEMWAAAAAAAASSSASEGVWVTGAPPAPPPLHDRMLVRFEGDQELTRSFLRLVAPDLPRVSYMHVHYPYYIA</sequence>
<evidence type="ECO:0000256" key="2">
    <source>
        <dbReference type="ARBA" id="ARBA00023315"/>
    </source>
</evidence>
<organism evidence="3 4">
    <name type="scientific">Paspalum notatum var. saurae</name>
    <dbReference type="NCBI Taxonomy" id="547442"/>
    <lineage>
        <taxon>Eukaryota</taxon>
        <taxon>Viridiplantae</taxon>
        <taxon>Streptophyta</taxon>
        <taxon>Embryophyta</taxon>
        <taxon>Tracheophyta</taxon>
        <taxon>Spermatophyta</taxon>
        <taxon>Magnoliopsida</taxon>
        <taxon>Liliopsida</taxon>
        <taxon>Poales</taxon>
        <taxon>Poaceae</taxon>
        <taxon>PACMAD clade</taxon>
        <taxon>Panicoideae</taxon>
        <taxon>Andropogonodae</taxon>
        <taxon>Paspaleae</taxon>
        <taxon>Paspalinae</taxon>
        <taxon>Paspalum</taxon>
    </lineage>
</organism>
<gene>
    <name evidence="3" type="ORF">U9M48_009069</name>
</gene>
<keyword evidence="4" id="KW-1185">Reference proteome</keyword>
<dbReference type="EMBL" id="CP144746">
    <property type="protein sequence ID" value="WVZ58843.1"/>
    <property type="molecule type" value="Genomic_DNA"/>
</dbReference>
<evidence type="ECO:0000256" key="1">
    <source>
        <dbReference type="ARBA" id="ARBA00022679"/>
    </source>
</evidence>
<evidence type="ECO:0000313" key="4">
    <source>
        <dbReference type="Proteomes" id="UP001341281"/>
    </source>
</evidence>
<dbReference type="Proteomes" id="UP001341281">
    <property type="component" value="Chromosome 02"/>
</dbReference>